<dbReference type="RefSeq" id="WP_254588250.1">
    <property type="nucleotide sequence ID" value="NZ_JBHVBU010000060.1"/>
</dbReference>
<accession>A0ABW6JJC6</accession>
<protein>
    <submittedName>
        <fullName evidence="2">Uncharacterized protein</fullName>
    </submittedName>
</protein>
<dbReference type="SUPFAM" id="SSF48498">
    <property type="entry name" value="Tetracyclin repressor-like, C-terminal domain"/>
    <property type="match status" value="1"/>
</dbReference>
<comment type="caution">
    <text evidence="2">The sequence shown here is derived from an EMBL/GenBank/DDBJ whole genome shotgun (WGS) entry which is preliminary data.</text>
</comment>
<name>A0ABW6JJC6_STRCE</name>
<proteinExistence type="predicted"/>
<feature type="compositionally biased region" description="Gly residues" evidence="1">
    <location>
        <begin position="1"/>
        <end position="10"/>
    </location>
</feature>
<organism evidence="2 3">
    <name type="scientific">Streptomyces cellulosae</name>
    <dbReference type="NCBI Taxonomy" id="1968"/>
    <lineage>
        <taxon>Bacteria</taxon>
        <taxon>Bacillati</taxon>
        <taxon>Actinomycetota</taxon>
        <taxon>Actinomycetes</taxon>
        <taxon>Kitasatosporales</taxon>
        <taxon>Streptomycetaceae</taxon>
        <taxon>Streptomyces</taxon>
    </lineage>
</organism>
<feature type="compositionally biased region" description="Basic and acidic residues" evidence="1">
    <location>
        <begin position="11"/>
        <end position="21"/>
    </location>
</feature>
<evidence type="ECO:0000313" key="3">
    <source>
        <dbReference type="Proteomes" id="UP001600650"/>
    </source>
</evidence>
<feature type="region of interest" description="Disordered" evidence="1">
    <location>
        <begin position="1"/>
        <end position="21"/>
    </location>
</feature>
<dbReference type="Proteomes" id="UP001600650">
    <property type="component" value="Unassembled WGS sequence"/>
</dbReference>
<keyword evidence="3" id="KW-1185">Reference proteome</keyword>
<reference evidence="2 3" key="1">
    <citation type="submission" date="2024-09" db="EMBL/GenBank/DDBJ databases">
        <title>The Natural Products Discovery Center: Release of the First 8490 Sequenced Strains for Exploring Actinobacteria Biosynthetic Diversity.</title>
        <authorList>
            <person name="Kalkreuter E."/>
            <person name="Kautsar S.A."/>
            <person name="Yang D."/>
            <person name="Bader C.D."/>
            <person name="Teijaro C.N."/>
            <person name="Fluegel L."/>
            <person name="Davis C.M."/>
            <person name="Simpson J.R."/>
            <person name="Lauterbach L."/>
            <person name="Steele A.D."/>
            <person name="Gui C."/>
            <person name="Meng S."/>
            <person name="Li G."/>
            <person name="Viehrig K."/>
            <person name="Ye F."/>
            <person name="Su P."/>
            <person name="Kiefer A.F."/>
            <person name="Nichols A."/>
            <person name="Cepeda A.J."/>
            <person name="Yan W."/>
            <person name="Fan B."/>
            <person name="Jiang Y."/>
            <person name="Adhikari A."/>
            <person name="Zheng C.-J."/>
            <person name="Schuster L."/>
            <person name="Cowan T.M."/>
            <person name="Smanski M.J."/>
            <person name="Chevrette M.G."/>
            <person name="De Carvalho L.P.S."/>
            <person name="Shen B."/>
        </authorList>
    </citation>
    <scope>NUCLEOTIDE SEQUENCE [LARGE SCALE GENOMIC DNA]</scope>
    <source>
        <strain evidence="2 3">NPDC057399</strain>
    </source>
</reference>
<sequence>MEGHLAGFGGEFEREGDVTPEEARERAVLLLSRMVGAMAPARAVRHVEPELSDQIVRTCPAHALD</sequence>
<dbReference type="Gene3D" id="1.10.357.10">
    <property type="entry name" value="Tetracycline Repressor, domain 2"/>
    <property type="match status" value="1"/>
</dbReference>
<dbReference type="InterPro" id="IPR036271">
    <property type="entry name" value="Tet_transcr_reg_TetR-rel_C_sf"/>
</dbReference>
<dbReference type="EMBL" id="JBHVBU010000060">
    <property type="protein sequence ID" value="MFE7965491.1"/>
    <property type="molecule type" value="Genomic_DNA"/>
</dbReference>
<gene>
    <name evidence="2" type="ORF">ACFU0X_21050</name>
</gene>
<evidence type="ECO:0000313" key="2">
    <source>
        <dbReference type="EMBL" id="MFE7965491.1"/>
    </source>
</evidence>
<evidence type="ECO:0000256" key="1">
    <source>
        <dbReference type="SAM" id="MobiDB-lite"/>
    </source>
</evidence>